<accession>A0A5N6KSA4</accession>
<keyword evidence="2" id="KW-0472">Membrane</keyword>
<dbReference type="GO" id="GO:0004932">
    <property type="term" value="F:mating-type factor pheromone receptor activity"/>
    <property type="evidence" value="ECO:0007669"/>
    <property type="project" value="InterPro"/>
</dbReference>
<protein>
    <submittedName>
        <fullName evidence="3">Uncharacterized protein</fullName>
    </submittedName>
</protein>
<organism evidence="3 4">
    <name type="scientific">Carpinus fangiana</name>
    <dbReference type="NCBI Taxonomy" id="176857"/>
    <lineage>
        <taxon>Eukaryota</taxon>
        <taxon>Viridiplantae</taxon>
        <taxon>Streptophyta</taxon>
        <taxon>Embryophyta</taxon>
        <taxon>Tracheophyta</taxon>
        <taxon>Spermatophyta</taxon>
        <taxon>Magnoliopsida</taxon>
        <taxon>eudicotyledons</taxon>
        <taxon>Gunneridae</taxon>
        <taxon>Pentapetalae</taxon>
        <taxon>rosids</taxon>
        <taxon>fabids</taxon>
        <taxon>Fagales</taxon>
        <taxon>Betulaceae</taxon>
        <taxon>Carpinus</taxon>
    </lineage>
</organism>
<feature type="transmembrane region" description="Helical" evidence="2">
    <location>
        <begin position="40"/>
        <end position="65"/>
    </location>
</feature>
<dbReference type="PRINTS" id="PR00250">
    <property type="entry name" value="GPCRSTE2"/>
</dbReference>
<evidence type="ECO:0000313" key="4">
    <source>
        <dbReference type="Proteomes" id="UP000327013"/>
    </source>
</evidence>
<feature type="transmembrane region" description="Helical" evidence="2">
    <location>
        <begin position="160"/>
        <end position="192"/>
    </location>
</feature>
<evidence type="ECO:0000256" key="2">
    <source>
        <dbReference type="SAM" id="Phobius"/>
    </source>
</evidence>
<gene>
    <name evidence="3" type="ORF">FH972_022237</name>
</gene>
<feature type="region of interest" description="Disordered" evidence="1">
    <location>
        <begin position="348"/>
        <end position="369"/>
    </location>
</feature>
<proteinExistence type="predicted"/>
<feature type="transmembrane region" description="Helical" evidence="2">
    <location>
        <begin position="271"/>
        <end position="291"/>
    </location>
</feature>
<sequence length="421" mass="44800">MSDPMASPLDDLFAQAIPILLPDGTTMTITPVDIDAYTNYGIRICINYASQIGASFVLLATLALVTRADRRTSAVFALNMASLLLNGIRNILQCLYFSGPFYTFYAQFAGDFSRVPPSQFGASIAGIVLTWLLLASIEASLVLQVRAVCVTLPRAQRTTVLLLCAFVALLALAFRFALVVTNARAVVALAAFDGYYWLAATNNYVTMASVCLFSGVFVGKLGVALVQRRRLGLRQFGPLQILFVMGCQTLVVPAVFAVLQACTDVPELGSQMLTVVALFLPLSSMWASAALGQPGVLAEARGGAGVEEGKGRGSYQTGSTVSSNMSDGADAEKKSFLDGIKDTVAGHRGAAGHGHGFESGKTKTTPGNNFDLQLDGTSTVTKASTSPLTPIRQKKVQDLERNEVRVDTFVGITNEPRMGKD</sequence>
<dbReference type="GO" id="GO:0038038">
    <property type="term" value="C:G protein-coupled receptor homodimeric complex"/>
    <property type="evidence" value="ECO:0007669"/>
    <property type="project" value="TreeGrafter"/>
</dbReference>
<feature type="compositionally biased region" description="Polar residues" evidence="1">
    <location>
        <begin position="314"/>
        <end position="326"/>
    </location>
</feature>
<dbReference type="InterPro" id="IPR000366">
    <property type="entry name" value="GPCR_STE2"/>
</dbReference>
<keyword evidence="2" id="KW-0812">Transmembrane</keyword>
<name>A0A5N6KSA4_9ROSI</name>
<keyword evidence="4" id="KW-1185">Reference proteome</keyword>
<feature type="transmembrane region" description="Helical" evidence="2">
    <location>
        <begin position="119"/>
        <end position="139"/>
    </location>
</feature>
<dbReference type="AlphaFoldDB" id="A0A5N6KSA4"/>
<feature type="region of interest" description="Disordered" evidence="1">
    <location>
        <begin position="306"/>
        <end position="329"/>
    </location>
</feature>
<dbReference type="Pfam" id="PF02116">
    <property type="entry name" value="STE2"/>
    <property type="match status" value="1"/>
</dbReference>
<dbReference type="EMBL" id="VIBQ01000010">
    <property type="protein sequence ID" value="KAB8339304.1"/>
    <property type="molecule type" value="Genomic_DNA"/>
</dbReference>
<feature type="transmembrane region" description="Helical" evidence="2">
    <location>
        <begin position="238"/>
        <end position="259"/>
    </location>
</feature>
<dbReference type="Gene3D" id="1.10.287.920">
    <property type="entry name" value="Pheromone alpha factor receptor"/>
    <property type="match status" value="1"/>
</dbReference>
<dbReference type="Proteomes" id="UP000327013">
    <property type="component" value="Unassembled WGS sequence"/>
</dbReference>
<dbReference type="PANTHER" id="PTHR28009">
    <property type="entry name" value="PHEROMONE ALPHA FACTOR RECEPTOR"/>
    <property type="match status" value="1"/>
</dbReference>
<reference evidence="3 4" key="1">
    <citation type="submission" date="2019-06" db="EMBL/GenBank/DDBJ databases">
        <title>A chromosomal-level reference genome of Carpinus fangiana (Coryloideae, Betulaceae).</title>
        <authorList>
            <person name="Yang X."/>
            <person name="Wang Z."/>
            <person name="Zhang L."/>
            <person name="Hao G."/>
            <person name="Liu J."/>
            <person name="Yang Y."/>
        </authorList>
    </citation>
    <scope>NUCLEOTIDE SEQUENCE [LARGE SCALE GENOMIC DNA]</scope>
    <source>
        <strain evidence="3">Cfa_2016G</strain>
        <tissue evidence="3">Leaf</tissue>
    </source>
</reference>
<dbReference type="PANTHER" id="PTHR28009:SF1">
    <property type="entry name" value="PHEROMONE ALPHA FACTOR RECEPTOR"/>
    <property type="match status" value="1"/>
</dbReference>
<dbReference type="OrthoDB" id="5402633at2759"/>
<comment type="caution">
    <text evidence="3">The sequence shown here is derived from an EMBL/GenBank/DDBJ whole genome shotgun (WGS) entry which is preliminary data.</text>
</comment>
<dbReference type="CDD" id="cd14939">
    <property type="entry name" value="7tmD_STE2"/>
    <property type="match status" value="1"/>
</dbReference>
<feature type="transmembrane region" description="Helical" evidence="2">
    <location>
        <begin position="77"/>
        <end position="99"/>
    </location>
</feature>
<evidence type="ECO:0000256" key="1">
    <source>
        <dbReference type="SAM" id="MobiDB-lite"/>
    </source>
</evidence>
<dbReference type="InterPro" id="IPR027458">
    <property type="entry name" value="STE2_TM1-TM2_sf"/>
</dbReference>
<evidence type="ECO:0000313" key="3">
    <source>
        <dbReference type="EMBL" id="KAB8339304.1"/>
    </source>
</evidence>
<feature type="transmembrane region" description="Helical" evidence="2">
    <location>
        <begin position="204"/>
        <end position="226"/>
    </location>
</feature>
<keyword evidence="2" id="KW-1133">Transmembrane helix</keyword>